<accession>A0ABY6GTG2</accession>
<reference evidence="1" key="1">
    <citation type="submission" date="2022-10" db="EMBL/GenBank/DDBJ databases">
        <title>Completed Genome Sequence of two octocoral isolated bacterium, Endozoicomonas euniceicola EF212T and Endozoicomonas gorgoniicola PS125T.</title>
        <authorList>
            <person name="Chiou Y.-J."/>
            <person name="Chen Y.-H."/>
        </authorList>
    </citation>
    <scope>NUCLEOTIDE SEQUENCE</scope>
    <source>
        <strain evidence="1">EF212</strain>
    </source>
</reference>
<evidence type="ECO:0000313" key="2">
    <source>
        <dbReference type="Proteomes" id="UP001163255"/>
    </source>
</evidence>
<dbReference type="RefSeq" id="WP_262598361.1">
    <property type="nucleotide sequence ID" value="NZ_CP103300.1"/>
</dbReference>
<dbReference type="Gene3D" id="3.90.70.10">
    <property type="entry name" value="Cysteine proteinases"/>
    <property type="match status" value="1"/>
</dbReference>
<sequence>MQLLRPGECYPLYKNKAPNVELSVRRIAKECGSSQGEVTSPERLKAIARKLGLEAEPFHFDSMVQMESCIHRAIYEGKPVILFIQVDCDDYRPSSEPEHRGQWFEHAVVVVGYNYPSATLTIHDGSEVKTWGIRAFYDSSCTVLKKRDGETFIKLLKLPPDPDFQNTEAFFDNMGAEPMDWATTDPCIKVADIVACDDYESDQPCRYHEINGCLKHGKLELKELEELESCKRLVIKQSDQEPGANFHKLLFVVDRLKSDSSESGENTNPIPS</sequence>
<proteinExistence type="predicted"/>
<dbReference type="Proteomes" id="UP001163255">
    <property type="component" value="Chromosome"/>
</dbReference>
<organism evidence="1 2">
    <name type="scientific">Endozoicomonas euniceicola</name>
    <dbReference type="NCBI Taxonomy" id="1234143"/>
    <lineage>
        <taxon>Bacteria</taxon>
        <taxon>Pseudomonadati</taxon>
        <taxon>Pseudomonadota</taxon>
        <taxon>Gammaproteobacteria</taxon>
        <taxon>Oceanospirillales</taxon>
        <taxon>Endozoicomonadaceae</taxon>
        <taxon>Endozoicomonas</taxon>
    </lineage>
</organism>
<protein>
    <submittedName>
        <fullName evidence="1">C39 family peptidase</fullName>
    </submittedName>
</protein>
<name>A0ABY6GTG2_9GAMM</name>
<dbReference type="EMBL" id="CP103300">
    <property type="protein sequence ID" value="UYM16062.1"/>
    <property type="molecule type" value="Genomic_DNA"/>
</dbReference>
<evidence type="ECO:0000313" key="1">
    <source>
        <dbReference type="EMBL" id="UYM16062.1"/>
    </source>
</evidence>
<keyword evidence="2" id="KW-1185">Reference proteome</keyword>
<gene>
    <name evidence="1" type="ORF">NX720_25200</name>
</gene>